<gene>
    <name evidence="2" type="ORF">XM38_000620</name>
</gene>
<accession>A0A1Z3HFS7</accession>
<evidence type="ECO:0000313" key="3">
    <source>
        <dbReference type="Proteomes" id="UP000191901"/>
    </source>
</evidence>
<proteinExistence type="predicted"/>
<organism evidence="2 3">
    <name type="scientific">Halomicronema hongdechloris C2206</name>
    <dbReference type="NCBI Taxonomy" id="1641165"/>
    <lineage>
        <taxon>Bacteria</taxon>
        <taxon>Bacillati</taxon>
        <taxon>Cyanobacteriota</taxon>
        <taxon>Cyanophyceae</taxon>
        <taxon>Nodosilineales</taxon>
        <taxon>Nodosilineaceae</taxon>
        <taxon>Halomicronema</taxon>
    </lineage>
</organism>
<dbReference type="EMBL" id="CP021983">
    <property type="protein sequence ID" value="ASC69136.1"/>
    <property type="molecule type" value="Genomic_DNA"/>
</dbReference>
<evidence type="ECO:0000313" key="2">
    <source>
        <dbReference type="EMBL" id="ASC69136.1"/>
    </source>
</evidence>
<dbReference type="Proteomes" id="UP000191901">
    <property type="component" value="Chromosome"/>
</dbReference>
<evidence type="ECO:0000259" key="1">
    <source>
        <dbReference type="Pfam" id="PF14088"/>
    </source>
</evidence>
<keyword evidence="3" id="KW-1185">Reference proteome</keyword>
<feature type="domain" description="DUF4268" evidence="1">
    <location>
        <begin position="200"/>
        <end position="332"/>
    </location>
</feature>
<name>A0A1Z3HFS7_9CYAN</name>
<sequence length="360" mass="40074">MPPKKSSKPTLGRLEKLDPTVYWHEDAEIVPWLSEPENLRLLGEALGLQLAPMPDADPNGDEDAAHPRALLCQERVTGARVVIEPQLGTADDLHLGQLLTRAAQWQVDGVIWVVASLTAAHQQTLAWLNQVTTARQWFCGVELELWRIGKTAMAAKCNPVIQPTEASAAFLEGPEGGEPVAAEKLEKEPEPLTEGQLQNLEFWTGLCQHLDRRGSIVKPGAPPHHSAMGFAIGRAGFRLYASVDREHQTLHAELLLSGEDAQPHFYLLATEQDAIAAEMGYPLVWDDQADHKACAIYCTLTEVDLDNRDQWPDYYHWLCDCLEGLHEVFAERIKHLNATDYQPLPEYGFNPLPNSLILPN</sequence>
<protein>
    <recommendedName>
        <fullName evidence="1">DUF4268 domain-containing protein</fullName>
    </recommendedName>
</protein>
<dbReference type="AlphaFoldDB" id="A0A1Z3HFS7"/>
<dbReference type="RefSeq" id="WP_080805708.1">
    <property type="nucleotide sequence ID" value="NZ_CP021983.2"/>
</dbReference>
<dbReference type="KEGG" id="hhg:XM38_000620"/>
<dbReference type="OrthoDB" id="570199at2"/>
<dbReference type="STRING" id="1641165.XM38_02770"/>
<dbReference type="InterPro" id="IPR025364">
    <property type="entry name" value="DUF4268"/>
</dbReference>
<dbReference type="Pfam" id="PF14088">
    <property type="entry name" value="DUF4268"/>
    <property type="match status" value="1"/>
</dbReference>
<reference evidence="2 3" key="1">
    <citation type="journal article" date="2016" name="Biochim. Biophys. Acta">
        <title>Characterization of red-shifted phycobilisomes isolated from the chlorophyll f-containing cyanobacterium Halomicronema hongdechloris.</title>
        <authorList>
            <person name="Li Y."/>
            <person name="Lin Y."/>
            <person name="Garvey C.J."/>
            <person name="Birch D."/>
            <person name="Corkery R.W."/>
            <person name="Loughlin P.C."/>
            <person name="Scheer H."/>
            <person name="Willows R.D."/>
            <person name="Chen M."/>
        </authorList>
    </citation>
    <scope>NUCLEOTIDE SEQUENCE [LARGE SCALE GENOMIC DNA]</scope>
    <source>
        <strain evidence="2 3">C2206</strain>
    </source>
</reference>